<protein>
    <recommendedName>
        <fullName evidence="4 12">Phosphoribosylamine--glycine ligase</fullName>
        <ecNumber evidence="4 12">6.3.4.13</ecNumber>
    </recommendedName>
    <alternativeName>
        <fullName evidence="12">GARS</fullName>
    </alternativeName>
    <alternativeName>
        <fullName evidence="10 12">Glycinamide ribonucleotide synthetase</fullName>
    </alternativeName>
    <alternativeName>
        <fullName evidence="11 12">Phosphoribosylglycinamide synthetase</fullName>
    </alternativeName>
</protein>
<dbReference type="PANTHER" id="PTHR43472">
    <property type="entry name" value="PHOSPHORIBOSYLAMINE--GLYCINE LIGASE"/>
    <property type="match status" value="1"/>
</dbReference>
<dbReference type="InterPro" id="IPR016185">
    <property type="entry name" value="PreATP-grasp_dom_sf"/>
</dbReference>
<dbReference type="SUPFAM" id="SSF56059">
    <property type="entry name" value="Glutathione synthetase ATP-binding domain-like"/>
    <property type="match status" value="1"/>
</dbReference>
<evidence type="ECO:0000313" key="15">
    <source>
        <dbReference type="EMBL" id="HGI30725.1"/>
    </source>
</evidence>
<evidence type="ECO:0000259" key="14">
    <source>
        <dbReference type="PROSITE" id="PS50975"/>
    </source>
</evidence>
<organism evidence="15">
    <name type="scientific">Candidatus Caldatribacterium californiense</name>
    <dbReference type="NCBI Taxonomy" id="1454726"/>
    <lineage>
        <taxon>Bacteria</taxon>
        <taxon>Pseudomonadati</taxon>
        <taxon>Atribacterota</taxon>
        <taxon>Atribacteria</taxon>
        <taxon>Atribacterales</taxon>
        <taxon>Candidatus Caldatribacteriaceae</taxon>
        <taxon>Candidatus Caldatribacterium</taxon>
    </lineage>
</organism>
<dbReference type="InterPro" id="IPR013815">
    <property type="entry name" value="ATP_grasp_subdomain_1"/>
</dbReference>
<dbReference type="PROSITE" id="PS50975">
    <property type="entry name" value="ATP_GRASP"/>
    <property type="match status" value="1"/>
</dbReference>
<evidence type="ECO:0000256" key="10">
    <source>
        <dbReference type="ARBA" id="ARBA00042242"/>
    </source>
</evidence>
<comment type="cofactor">
    <cofactor evidence="1">
        <name>Mn(2+)</name>
        <dbReference type="ChEBI" id="CHEBI:29035"/>
    </cofactor>
</comment>
<dbReference type="EC" id="6.3.4.13" evidence="4 12"/>
<proteinExistence type="inferred from homology"/>
<dbReference type="UniPathway" id="UPA00074">
    <property type="reaction ID" value="UER00125"/>
</dbReference>
<evidence type="ECO:0000256" key="1">
    <source>
        <dbReference type="ARBA" id="ARBA00001936"/>
    </source>
</evidence>
<evidence type="ECO:0000256" key="12">
    <source>
        <dbReference type="HAMAP-Rule" id="MF_00138"/>
    </source>
</evidence>
<dbReference type="PROSITE" id="PS00184">
    <property type="entry name" value="GARS"/>
    <property type="match status" value="1"/>
</dbReference>
<dbReference type="HAMAP" id="MF_00138">
    <property type="entry name" value="GARS"/>
    <property type="match status" value="1"/>
</dbReference>
<dbReference type="GO" id="GO:0009113">
    <property type="term" value="P:purine nucleobase biosynthetic process"/>
    <property type="evidence" value="ECO:0007669"/>
    <property type="project" value="InterPro"/>
</dbReference>
<dbReference type="SUPFAM" id="SSF51246">
    <property type="entry name" value="Rudiment single hybrid motif"/>
    <property type="match status" value="1"/>
</dbReference>
<dbReference type="Gene3D" id="3.30.1490.20">
    <property type="entry name" value="ATP-grasp fold, A domain"/>
    <property type="match status" value="1"/>
</dbReference>
<evidence type="ECO:0000256" key="9">
    <source>
        <dbReference type="ARBA" id="ARBA00038345"/>
    </source>
</evidence>
<dbReference type="Gene3D" id="3.40.50.20">
    <property type="match status" value="1"/>
</dbReference>
<dbReference type="NCBIfam" id="TIGR00877">
    <property type="entry name" value="purD"/>
    <property type="match status" value="1"/>
</dbReference>
<dbReference type="Gene3D" id="3.90.600.10">
    <property type="entry name" value="Phosphoribosylglycinamide synthetase, C-terminal domain"/>
    <property type="match status" value="1"/>
</dbReference>
<sequence length="429" mass="47710">MRVMVVGSGGREHCLAWKIAQSPEVEEVFCVPGNGGMRSVGTCISLSSFREMLDFVREKDVGLVLVGPEAPLASGIVDEFLAERRAIIGPDRRGALLEASKVFAKEFMKRYRIPTAPFSVFDDPGEALEALKRRQKYPAVVKADGLASGKGVYVAQDFEEAAFAVRELMVEKKFGASGERIVVEDFLEGEEATVMVLFDGASYLFLPSSQDHKKVGEGDIGPNTGGMGAYSPAPVVDEDVLRRIEKDIVFPLLEGMERENLYYRGVLYLGLMISKDKTPWVLEFNVRLGDPETQVVLPRIRNDWLEVSLALWEGKLHTLRLEVAPEAMLGVVLASRGYPGHFERGKRIEGLEAFPNRPGDTVLLFHAGTVWQDGSFYTDGGRVLNVCAFGKDLEEAYGRVYEAVSRIHFEGMYYRRDIGFRVLKNRGPK</sequence>
<evidence type="ECO:0000256" key="13">
    <source>
        <dbReference type="PROSITE-ProRule" id="PRU00409"/>
    </source>
</evidence>
<evidence type="ECO:0000256" key="2">
    <source>
        <dbReference type="ARBA" id="ARBA00001946"/>
    </source>
</evidence>
<dbReference type="InterPro" id="IPR020560">
    <property type="entry name" value="PRibGlycinamide_synth_C-dom"/>
</dbReference>
<dbReference type="EMBL" id="DTFV01000074">
    <property type="protein sequence ID" value="HGI30725.1"/>
    <property type="molecule type" value="Genomic_DNA"/>
</dbReference>
<dbReference type="InterPro" id="IPR011761">
    <property type="entry name" value="ATP-grasp"/>
</dbReference>
<dbReference type="GO" id="GO:0004637">
    <property type="term" value="F:phosphoribosylamine-glycine ligase activity"/>
    <property type="evidence" value="ECO:0007669"/>
    <property type="project" value="UniProtKB-UniRule"/>
</dbReference>
<dbReference type="InterPro" id="IPR020559">
    <property type="entry name" value="PRibGlycinamide_synth_CS"/>
</dbReference>
<dbReference type="InterPro" id="IPR037123">
    <property type="entry name" value="PRibGlycinamide_synth_C_sf"/>
</dbReference>
<feature type="domain" description="ATP-grasp" evidence="14">
    <location>
        <begin position="105"/>
        <end position="313"/>
    </location>
</feature>
<dbReference type="InterPro" id="IPR020562">
    <property type="entry name" value="PRibGlycinamide_synth_N"/>
</dbReference>
<dbReference type="InterPro" id="IPR011054">
    <property type="entry name" value="Rudment_hybrid_motif"/>
</dbReference>
<evidence type="ECO:0000256" key="11">
    <source>
        <dbReference type="ARBA" id="ARBA00042864"/>
    </source>
</evidence>
<dbReference type="FunFam" id="3.90.600.10:FF:000001">
    <property type="entry name" value="Trifunctional purine biosynthetic protein adenosine-3"/>
    <property type="match status" value="1"/>
</dbReference>
<dbReference type="Gene3D" id="3.30.470.20">
    <property type="entry name" value="ATP-grasp fold, B domain"/>
    <property type="match status" value="1"/>
</dbReference>
<evidence type="ECO:0000256" key="8">
    <source>
        <dbReference type="ARBA" id="ARBA00022840"/>
    </source>
</evidence>
<dbReference type="SMART" id="SM01209">
    <property type="entry name" value="GARS_A"/>
    <property type="match status" value="1"/>
</dbReference>
<dbReference type="SMART" id="SM01210">
    <property type="entry name" value="GARS_C"/>
    <property type="match status" value="1"/>
</dbReference>
<evidence type="ECO:0000256" key="3">
    <source>
        <dbReference type="ARBA" id="ARBA00005174"/>
    </source>
</evidence>
<comment type="pathway">
    <text evidence="3 12">Purine metabolism; IMP biosynthesis via de novo pathway; N(1)-(5-phospho-D-ribosyl)glycinamide from 5-phospho-alpha-D-ribose 1-diphosphate: step 2/2.</text>
</comment>
<keyword evidence="8 13" id="KW-0067">ATP-binding</keyword>
<dbReference type="InterPro" id="IPR020561">
    <property type="entry name" value="PRibGlycinamid_synth_ATP-grasp"/>
</dbReference>
<evidence type="ECO:0000256" key="7">
    <source>
        <dbReference type="ARBA" id="ARBA00022755"/>
    </source>
</evidence>
<dbReference type="PANTHER" id="PTHR43472:SF1">
    <property type="entry name" value="PHOSPHORIBOSYLAMINE--GLYCINE LIGASE, CHLOROPLASTIC"/>
    <property type="match status" value="1"/>
</dbReference>
<name>A0A7V3YGP5_9BACT</name>
<comment type="similarity">
    <text evidence="9 12">Belongs to the GARS family.</text>
</comment>
<evidence type="ECO:0000256" key="4">
    <source>
        <dbReference type="ARBA" id="ARBA00013255"/>
    </source>
</evidence>
<dbReference type="Pfam" id="PF01071">
    <property type="entry name" value="GARS_A"/>
    <property type="match status" value="1"/>
</dbReference>
<keyword evidence="7 12" id="KW-0658">Purine biosynthesis</keyword>
<gene>
    <name evidence="12 15" type="primary">purD</name>
    <name evidence="15" type="ORF">ENV30_05390</name>
</gene>
<dbReference type="SUPFAM" id="SSF52440">
    <property type="entry name" value="PreATP-grasp domain"/>
    <property type="match status" value="1"/>
</dbReference>
<dbReference type="GO" id="GO:0005524">
    <property type="term" value="F:ATP binding"/>
    <property type="evidence" value="ECO:0007669"/>
    <property type="project" value="UniProtKB-UniRule"/>
</dbReference>
<dbReference type="Pfam" id="PF02844">
    <property type="entry name" value="GARS_N"/>
    <property type="match status" value="1"/>
</dbReference>
<keyword evidence="5 12" id="KW-0436">Ligase</keyword>
<accession>A0A7V3YGP5</accession>
<evidence type="ECO:0000256" key="6">
    <source>
        <dbReference type="ARBA" id="ARBA00022741"/>
    </source>
</evidence>
<dbReference type="GO" id="GO:0046872">
    <property type="term" value="F:metal ion binding"/>
    <property type="evidence" value="ECO:0007669"/>
    <property type="project" value="InterPro"/>
</dbReference>
<dbReference type="AlphaFoldDB" id="A0A7V3YGP5"/>
<comment type="caution">
    <text evidence="15">The sequence shown here is derived from an EMBL/GenBank/DDBJ whole genome shotgun (WGS) entry which is preliminary data.</text>
</comment>
<comment type="cofactor">
    <cofactor evidence="2">
        <name>Mg(2+)</name>
        <dbReference type="ChEBI" id="CHEBI:18420"/>
    </cofactor>
</comment>
<evidence type="ECO:0000256" key="5">
    <source>
        <dbReference type="ARBA" id="ARBA00022598"/>
    </source>
</evidence>
<dbReference type="Pfam" id="PF02843">
    <property type="entry name" value="GARS_C"/>
    <property type="match status" value="1"/>
</dbReference>
<keyword evidence="6 13" id="KW-0547">Nucleotide-binding</keyword>
<dbReference type="GO" id="GO:0006189">
    <property type="term" value="P:'de novo' IMP biosynthetic process"/>
    <property type="evidence" value="ECO:0007669"/>
    <property type="project" value="UniProtKB-UniRule"/>
</dbReference>
<reference evidence="15" key="1">
    <citation type="journal article" date="2020" name="mSystems">
        <title>Genome- and Community-Level Interaction Insights into Carbon Utilization and Element Cycling Functions of Hydrothermarchaeota in Hydrothermal Sediment.</title>
        <authorList>
            <person name="Zhou Z."/>
            <person name="Liu Y."/>
            <person name="Xu W."/>
            <person name="Pan J."/>
            <person name="Luo Z.H."/>
            <person name="Li M."/>
        </authorList>
    </citation>
    <scope>NUCLEOTIDE SEQUENCE [LARGE SCALE GENOMIC DNA]</scope>
    <source>
        <strain evidence="15">SpSt-747</strain>
    </source>
</reference>
<comment type="catalytic activity">
    <reaction evidence="12">
        <text>5-phospho-beta-D-ribosylamine + glycine + ATP = N(1)-(5-phospho-beta-D-ribosyl)glycinamide + ADP + phosphate + H(+)</text>
        <dbReference type="Rhea" id="RHEA:17453"/>
        <dbReference type="ChEBI" id="CHEBI:15378"/>
        <dbReference type="ChEBI" id="CHEBI:30616"/>
        <dbReference type="ChEBI" id="CHEBI:43474"/>
        <dbReference type="ChEBI" id="CHEBI:57305"/>
        <dbReference type="ChEBI" id="CHEBI:58681"/>
        <dbReference type="ChEBI" id="CHEBI:143788"/>
        <dbReference type="ChEBI" id="CHEBI:456216"/>
        <dbReference type="EC" id="6.3.4.13"/>
    </reaction>
</comment>
<dbReference type="InterPro" id="IPR000115">
    <property type="entry name" value="PRibGlycinamide_synth"/>
</dbReference>